<dbReference type="PANTHER" id="PTHR11575">
    <property type="entry name" value="5'-NUCLEOTIDASE-RELATED"/>
    <property type="match status" value="1"/>
</dbReference>
<protein>
    <submittedName>
        <fullName evidence="3">2',3'-cyclic-nucleotide 2'-phosphodiesterase (5'-nucleotidase family)</fullName>
    </submittedName>
    <submittedName>
        <fullName evidence="4">2',3'-cyclic-nucleotide 2'-phosphodiesterase/5'-or 3'-nucleotidase, 5'-nucleotidase family</fullName>
    </submittedName>
</protein>
<reference evidence="3 6" key="3">
    <citation type="submission" date="2021-03" db="EMBL/GenBank/DDBJ databases">
        <title>Genomic Encyclopedia of Type Strains, Phase IV (KMG-IV): sequencing the most valuable type-strain genomes for metagenomic binning, comparative biology and taxonomic classification.</title>
        <authorList>
            <person name="Goeker M."/>
        </authorList>
    </citation>
    <scope>NUCLEOTIDE SEQUENCE [LARGE SCALE GENOMIC DNA]</scope>
    <source>
        <strain evidence="3 6">DSM 22420</strain>
    </source>
</reference>
<dbReference type="GO" id="GO:0008768">
    <property type="term" value="F:UDP-sugar diphosphatase activity"/>
    <property type="evidence" value="ECO:0007669"/>
    <property type="project" value="TreeGrafter"/>
</dbReference>
<dbReference type="EMBL" id="FNFI01000005">
    <property type="protein sequence ID" value="SDK17382.1"/>
    <property type="molecule type" value="Genomic_DNA"/>
</dbReference>
<gene>
    <name evidence="3" type="ORF">J2Z27_000240</name>
    <name evidence="4" type="ORF">SAMN05216187_105147</name>
</gene>
<dbReference type="InterPro" id="IPR029052">
    <property type="entry name" value="Metallo-depent_PP-like"/>
</dbReference>
<keyword evidence="1" id="KW-0547">Nucleotide-binding</keyword>
<dbReference type="InterPro" id="IPR036907">
    <property type="entry name" value="5'-Nucleotdase_C_sf"/>
</dbReference>
<dbReference type="RefSeq" id="WP_092597208.1">
    <property type="nucleotide sequence ID" value="NZ_BMCN01000001.1"/>
</dbReference>
<dbReference type="AlphaFoldDB" id="A0A1G8ZQK4"/>
<dbReference type="STRING" id="586411.SAMN05216187_105147"/>
<proteinExistence type="inferred from homology"/>
<dbReference type="GO" id="GO:0008253">
    <property type="term" value="F:5'-nucleotidase activity"/>
    <property type="evidence" value="ECO:0007669"/>
    <property type="project" value="TreeGrafter"/>
</dbReference>
<dbReference type="PANTHER" id="PTHR11575:SF23">
    <property type="entry name" value="5-NUCLEOTIDASE FAMILY PROTEIN"/>
    <property type="match status" value="1"/>
</dbReference>
<evidence type="ECO:0000259" key="2">
    <source>
        <dbReference type="Pfam" id="PF00149"/>
    </source>
</evidence>
<comment type="similarity">
    <text evidence="1">Belongs to the 5'-nucleotidase family.</text>
</comment>
<dbReference type="Gene3D" id="3.60.21.10">
    <property type="match status" value="1"/>
</dbReference>
<dbReference type="Pfam" id="PF00149">
    <property type="entry name" value="Metallophos"/>
    <property type="match status" value="1"/>
</dbReference>
<dbReference type="SUPFAM" id="SSF56300">
    <property type="entry name" value="Metallo-dependent phosphatases"/>
    <property type="match status" value="1"/>
</dbReference>
<dbReference type="Proteomes" id="UP000242700">
    <property type="component" value="Unassembled WGS sequence"/>
</dbReference>
<sequence length="439" mass="50554">MEVKIYHTNDIHSALHNYMKFTSFIKNKRRQYRDNMFYVDIGDHVDRSHPYTEATLGKGNIELLNQATCDVATLGNNEGITLTKNQLKHLYDDADFDVICANLREVGTQEPFFKPYTIKETNGIKIGFIAATVEFTPFYLALDWEVEGAFERIEKYLQELKPQVDVIIMMSHLGMYDDETLANKFPEIDLILSSHTHHHFEKGEYINGVLLAAAGRYGEYIGEVTLEFEGSQLVNKKAVLIESDILSQVENDYYNKGKAILKDMVIKKDALPIDRRLYSAGRFSSLLAYILKDFTKSDAGLIHTGLIASPFEGGVLTEYSLHKVLPHAINAVKIELTGREMKEIFTQANRHEYKDEIVRGLGFRGDIFGCFVTDNISYVQSEREYFIGEELIDEKKTYTLGTLDMYTFGRIFPQFRYSKKEYIMPDLLRDIVKQYINYL</sequence>
<dbReference type="OrthoDB" id="9793179at2"/>
<dbReference type="InterPro" id="IPR004843">
    <property type="entry name" value="Calcineurin-like_PHP"/>
</dbReference>
<dbReference type="Gene3D" id="3.90.780.10">
    <property type="entry name" value="5'-Nucleotidase, C-terminal domain"/>
    <property type="match status" value="1"/>
</dbReference>
<dbReference type="GO" id="GO:0000166">
    <property type="term" value="F:nucleotide binding"/>
    <property type="evidence" value="ECO:0007669"/>
    <property type="project" value="UniProtKB-KW"/>
</dbReference>
<accession>A0A1G8ZQK4</accession>
<keyword evidence="6" id="KW-1185">Reference proteome</keyword>
<evidence type="ECO:0000313" key="5">
    <source>
        <dbReference type="Proteomes" id="UP000242700"/>
    </source>
</evidence>
<evidence type="ECO:0000313" key="6">
    <source>
        <dbReference type="Proteomes" id="UP001519348"/>
    </source>
</evidence>
<dbReference type="GO" id="GO:0009166">
    <property type="term" value="P:nucleotide catabolic process"/>
    <property type="evidence" value="ECO:0007669"/>
    <property type="project" value="InterPro"/>
</dbReference>
<organism evidence="4 5">
    <name type="scientific">Jeotgalicoccus aerolatus</name>
    <dbReference type="NCBI Taxonomy" id="709510"/>
    <lineage>
        <taxon>Bacteria</taxon>
        <taxon>Bacillati</taxon>
        <taxon>Bacillota</taxon>
        <taxon>Bacilli</taxon>
        <taxon>Bacillales</taxon>
        <taxon>Staphylococcaceae</taxon>
        <taxon>Jeotgalicoccus</taxon>
    </lineage>
</organism>
<dbReference type="InterPro" id="IPR006179">
    <property type="entry name" value="5_nucleotidase/apyrase"/>
</dbReference>
<evidence type="ECO:0000313" key="3">
    <source>
        <dbReference type="EMBL" id="MBP1951214.1"/>
    </source>
</evidence>
<keyword evidence="1" id="KW-0378">Hydrolase</keyword>
<dbReference type="CDD" id="cd00845">
    <property type="entry name" value="MPP_UshA_N_like"/>
    <property type="match status" value="1"/>
</dbReference>
<dbReference type="SUPFAM" id="SSF55816">
    <property type="entry name" value="5'-nucleotidase (syn. UDP-sugar hydrolase), C-terminal domain"/>
    <property type="match status" value="1"/>
</dbReference>
<dbReference type="PRINTS" id="PR01607">
    <property type="entry name" value="APYRASEFAMLY"/>
</dbReference>
<evidence type="ECO:0000313" key="4">
    <source>
        <dbReference type="EMBL" id="SDK17382.1"/>
    </source>
</evidence>
<dbReference type="Proteomes" id="UP001519348">
    <property type="component" value="Unassembled WGS sequence"/>
</dbReference>
<reference evidence="5" key="2">
    <citation type="submission" date="2016-10" db="EMBL/GenBank/DDBJ databases">
        <authorList>
            <person name="Varghese N."/>
            <person name="Submissions S."/>
        </authorList>
    </citation>
    <scope>NUCLEOTIDE SEQUENCE [LARGE SCALE GENOMIC DNA]</scope>
    <source>
        <strain evidence="5">CGMCC 1.8911</strain>
    </source>
</reference>
<evidence type="ECO:0000256" key="1">
    <source>
        <dbReference type="RuleBase" id="RU362119"/>
    </source>
</evidence>
<dbReference type="GO" id="GO:0030288">
    <property type="term" value="C:outer membrane-bounded periplasmic space"/>
    <property type="evidence" value="ECO:0007669"/>
    <property type="project" value="TreeGrafter"/>
</dbReference>
<dbReference type="PIRSF" id="PIRSF036361">
    <property type="entry name" value="YunD"/>
    <property type="match status" value="1"/>
</dbReference>
<dbReference type="EMBL" id="JAGGKN010000001">
    <property type="protein sequence ID" value="MBP1951214.1"/>
    <property type="molecule type" value="Genomic_DNA"/>
</dbReference>
<dbReference type="InterPro" id="IPR011240">
    <property type="entry name" value="Pesterase_YunD"/>
</dbReference>
<reference evidence="4" key="1">
    <citation type="submission" date="2016-10" db="EMBL/GenBank/DDBJ databases">
        <authorList>
            <person name="de Groot N.N."/>
        </authorList>
    </citation>
    <scope>NUCLEOTIDE SEQUENCE [LARGE SCALE GENOMIC DNA]</scope>
    <source>
        <strain evidence="4">CGMCC 1.8911</strain>
    </source>
</reference>
<name>A0A1G8ZQK4_9STAP</name>
<feature type="domain" description="Calcineurin-like phosphoesterase" evidence="2">
    <location>
        <begin position="4"/>
        <end position="198"/>
    </location>
</feature>